<evidence type="ECO:0000259" key="11">
    <source>
        <dbReference type="PROSITE" id="PS50109"/>
    </source>
</evidence>
<dbReference type="InterPro" id="IPR035965">
    <property type="entry name" value="PAS-like_dom_sf"/>
</dbReference>
<dbReference type="InterPro" id="IPR036890">
    <property type="entry name" value="HATPase_C_sf"/>
</dbReference>
<dbReference type="AlphaFoldDB" id="A0AA40SYT4"/>
<dbReference type="InterPro" id="IPR003594">
    <property type="entry name" value="HATPase_dom"/>
</dbReference>
<dbReference type="PROSITE" id="PS50113">
    <property type="entry name" value="PAC"/>
    <property type="match status" value="1"/>
</dbReference>
<protein>
    <recommendedName>
        <fullName evidence="3">histidine kinase</fullName>
        <ecNumber evidence="3">2.7.13.3</ecNumber>
    </recommendedName>
</protein>
<organism evidence="14 15">
    <name type="scientific">Komarekiella delphini-convector SJRDD-AB1</name>
    <dbReference type="NCBI Taxonomy" id="2593771"/>
    <lineage>
        <taxon>Bacteria</taxon>
        <taxon>Bacillati</taxon>
        <taxon>Cyanobacteriota</taxon>
        <taxon>Cyanophyceae</taxon>
        <taxon>Nostocales</taxon>
        <taxon>Nostocaceae</taxon>
        <taxon>Komarekiella</taxon>
        <taxon>Komarekiella delphini-convector</taxon>
    </lineage>
</organism>
<dbReference type="Pfam" id="PF00512">
    <property type="entry name" value="HisKA"/>
    <property type="match status" value="1"/>
</dbReference>
<keyword evidence="5" id="KW-0808">Transferase</keyword>
<feature type="domain" description="PAC" evidence="13">
    <location>
        <begin position="296"/>
        <end position="350"/>
    </location>
</feature>
<dbReference type="PANTHER" id="PTHR43047:SF72">
    <property type="entry name" value="OSMOSENSING HISTIDINE PROTEIN KINASE SLN1"/>
    <property type="match status" value="1"/>
</dbReference>
<dbReference type="SMART" id="SM00387">
    <property type="entry name" value="HATPase_c"/>
    <property type="match status" value="1"/>
</dbReference>
<dbReference type="CDD" id="cd00075">
    <property type="entry name" value="HATPase"/>
    <property type="match status" value="1"/>
</dbReference>
<dbReference type="NCBIfam" id="TIGR00229">
    <property type="entry name" value="sensory_box"/>
    <property type="match status" value="1"/>
</dbReference>
<dbReference type="PRINTS" id="PR00344">
    <property type="entry name" value="BCTRLSENSOR"/>
</dbReference>
<dbReference type="InterPro" id="IPR004358">
    <property type="entry name" value="Sig_transdc_His_kin-like_C"/>
</dbReference>
<evidence type="ECO:0000259" key="13">
    <source>
        <dbReference type="PROSITE" id="PS50113"/>
    </source>
</evidence>
<evidence type="ECO:0000256" key="2">
    <source>
        <dbReference type="ARBA" id="ARBA00006402"/>
    </source>
</evidence>
<dbReference type="PROSITE" id="PS50112">
    <property type="entry name" value="PAS"/>
    <property type="match status" value="1"/>
</dbReference>
<dbReference type="PROSITE" id="PS50109">
    <property type="entry name" value="HIS_KIN"/>
    <property type="match status" value="1"/>
</dbReference>
<dbReference type="SMART" id="SM00388">
    <property type="entry name" value="HisKA"/>
    <property type="match status" value="1"/>
</dbReference>
<dbReference type="InterPro" id="IPR003661">
    <property type="entry name" value="HisK_dim/P_dom"/>
</dbReference>
<dbReference type="Pfam" id="PF02518">
    <property type="entry name" value="HATPase_c"/>
    <property type="match status" value="1"/>
</dbReference>
<feature type="region of interest" description="Disordered" evidence="9">
    <location>
        <begin position="1"/>
        <end position="33"/>
    </location>
</feature>
<dbReference type="SMART" id="SM00091">
    <property type="entry name" value="PAS"/>
    <property type="match status" value="1"/>
</dbReference>
<evidence type="ECO:0000256" key="3">
    <source>
        <dbReference type="ARBA" id="ARBA00012438"/>
    </source>
</evidence>
<dbReference type="SUPFAM" id="SSF55781">
    <property type="entry name" value="GAF domain-like"/>
    <property type="match status" value="2"/>
</dbReference>
<keyword evidence="15" id="KW-1185">Reference proteome</keyword>
<reference evidence="14" key="1">
    <citation type="submission" date="2019-07" db="EMBL/GenBank/DDBJ databases">
        <title>Toxilogical consequences of a new and cryptic species of cyanobacteria (Komarekiella delphini-convector) recovered from the epidermis of a bottlenose dolphin and 1500 ft. in the air.</title>
        <authorList>
            <person name="Brown A.O."/>
            <person name="Dvorak P."/>
            <person name="Villanueva C.D."/>
            <person name="Foss A.J."/>
            <person name="Garvey A.D."/>
            <person name="Gibson Q.A."/>
            <person name="Johansen J.R."/>
            <person name="Casamatta D.A."/>
        </authorList>
    </citation>
    <scope>NUCLEOTIDE SEQUENCE</scope>
    <source>
        <strain evidence="14">SJRDD-AB1</strain>
    </source>
</reference>
<evidence type="ECO:0000256" key="6">
    <source>
        <dbReference type="ARBA" id="ARBA00022777"/>
    </source>
</evidence>
<name>A0AA40SYT4_9NOST</name>
<accession>A0AA40SYT4</accession>
<evidence type="ECO:0000256" key="9">
    <source>
        <dbReference type="SAM" id="MobiDB-lite"/>
    </source>
</evidence>
<keyword evidence="8" id="KW-0175">Coiled coil</keyword>
<dbReference type="GO" id="GO:0005886">
    <property type="term" value="C:plasma membrane"/>
    <property type="evidence" value="ECO:0007669"/>
    <property type="project" value="TreeGrafter"/>
</dbReference>
<feature type="coiled-coil region" evidence="8">
    <location>
        <begin position="510"/>
        <end position="558"/>
    </location>
</feature>
<comment type="catalytic activity">
    <reaction evidence="1">
        <text>ATP + protein L-histidine = ADP + protein N-phospho-L-histidine.</text>
        <dbReference type="EC" id="2.7.13.3"/>
    </reaction>
</comment>
<feature type="domain" description="Phytochrome chromophore attachment site" evidence="10">
    <location>
        <begin position="370"/>
        <end position="506"/>
    </location>
</feature>
<evidence type="ECO:0000256" key="8">
    <source>
        <dbReference type="SAM" id="Coils"/>
    </source>
</evidence>
<evidence type="ECO:0000256" key="5">
    <source>
        <dbReference type="ARBA" id="ARBA00022679"/>
    </source>
</evidence>
<evidence type="ECO:0000256" key="1">
    <source>
        <dbReference type="ARBA" id="ARBA00000085"/>
    </source>
</evidence>
<keyword evidence="6" id="KW-0418">Kinase</keyword>
<dbReference type="InterPro" id="IPR016132">
    <property type="entry name" value="Phyto_chromo_attachment"/>
</dbReference>
<dbReference type="PANTHER" id="PTHR43047">
    <property type="entry name" value="TWO-COMPONENT HISTIDINE PROTEIN KINASE"/>
    <property type="match status" value="1"/>
</dbReference>
<keyword evidence="7" id="KW-0902">Two-component regulatory system</keyword>
<comment type="caution">
    <text evidence="14">The sequence shown here is derived from an EMBL/GenBank/DDBJ whole genome shotgun (WGS) entry which is preliminary data.</text>
</comment>
<dbReference type="SUPFAM" id="SSF55785">
    <property type="entry name" value="PYP-like sensor domain (PAS domain)"/>
    <property type="match status" value="1"/>
</dbReference>
<evidence type="ECO:0000256" key="7">
    <source>
        <dbReference type="ARBA" id="ARBA00023012"/>
    </source>
</evidence>
<dbReference type="InterPro" id="IPR029016">
    <property type="entry name" value="GAF-like_dom_sf"/>
</dbReference>
<dbReference type="Pfam" id="PF13426">
    <property type="entry name" value="PAS_9"/>
    <property type="match status" value="1"/>
</dbReference>
<dbReference type="GO" id="GO:0000155">
    <property type="term" value="F:phosphorelay sensor kinase activity"/>
    <property type="evidence" value="ECO:0007669"/>
    <property type="project" value="InterPro"/>
</dbReference>
<comment type="similarity">
    <text evidence="2">In the N-terminal section; belongs to the phytochrome family.</text>
</comment>
<dbReference type="EMBL" id="VJXY01000017">
    <property type="protein sequence ID" value="MBD6617470.1"/>
    <property type="molecule type" value="Genomic_DNA"/>
</dbReference>
<dbReference type="SUPFAM" id="SSF55874">
    <property type="entry name" value="ATPase domain of HSP90 chaperone/DNA topoisomerase II/histidine kinase"/>
    <property type="match status" value="1"/>
</dbReference>
<dbReference type="EC" id="2.7.13.3" evidence="3"/>
<dbReference type="PROSITE" id="PS50046">
    <property type="entry name" value="PHYTOCHROME_2"/>
    <property type="match status" value="1"/>
</dbReference>
<dbReference type="InterPro" id="IPR001610">
    <property type="entry name" value="PAC"/>
</dbReference>
<evidence type="ECO:0000259" key="12">
    <source>
        <dbReference type="PROSITE" id="PS50112"/>
    </source>
</evidence>
<sequence>MGMDKETTNTDLQSTAPELPRLDSDYKAESTTDVASTPNWQNLLQGVAKATKALLTNSNRNTAINQALAILGQATAAHRVYVCEYHPHPVTKELALSRRFEWVQSGIKPQQNNPLLQNLSQSEFDLQSWYQHFTAGYSFIAIASNLSPSQQQFLESLQVKSILLVPIPVESKIWGFIGFSDCYHERAWSQDEEAALTTMAVTLGSILAYRQTSDVLYSERQQAQAQLAESEERFRLMVEGSEQVFFYFYDNDYIFQYVSPSVHAVLGYTPEELVGNLYKLVFQKSSQPLADDLTEKRIETYAIQAQHKDGRLVVLEIAESAIIRNGLFVGIQGFGRDITDRHQALEQLKAIAKRDRLLRGMAERIRTSLDLQTILDTTVAEVREFLQADRVFIIDANIRGSDSGVIAESVAGNFRSMREWTNCENHAKAIQSYFANRNIDVINDTNKIDVPAAIAEDFIDFQIRAIISVPIVVADELYGLLVAHQCSQAREWNTDEIGLLEKLSTPVAIAIQQAKLYEELQRLNAGLEQQVEERTQELQQKYTELEELQNIKDEFLQAFSHDLRTPIMGILLVMKNLYSLSNGKSATISLAVLERVIQSCDRQLQLIESLLEAHSSDVKGLTIQQVPLSLHTFSQAIVKDLEPLLVKNQATITNQIAVNLPLVAADPLHLRRVFENLIANALNHNPLELSLTLNAVVENGMVCCTIADNGVGIDRDLCERLFDRYIKGSRSRATGIGLGLYLCRQIITAHGGQIGVISQPGAGAKFWFTLPLAVESGSQGAVGAGEAGEAEERIINDK</sequence>
<dbReference type="Gene3D" id="1.10.287.130">
    <property type="match status" value="1"/>
</dbReference>
<evidence type="ECO:0000313" key="15">
    <source>
        <dbReference type="Proteomes" id="UP001165986"/>
    </source>
</evidence>
<feature type="domain" description="Histidine kinase" evidence="11">
    <location>
        <begin position="558"/>
        <end position="774"/>
    </location>
</feature>
<proteinExistence type="inferred from homology"/>
<evidence type="ECO:0000313" key="14">
    <source>
        <dbReference type="EMBL" id="MBD6617470.1"/>
    </source>
</evidence>
<feature type="domain" description="PAS" evidence="12">
    <location>
        <begin position="230"/>
        <end position="276"/>
    </location>
</feature>
<dbReference type="Gene3D" id="3.30.450.40">
    <property type="match status" value="2"/>
</dbReference>
<dbReference type="Pfam" id="PF01590">
    <property type="entry name" value="GAF"/>
    <property type="match status" value="2"/>
</dbReference>
<dbReference type="CDD" id="cd00130">
    <property type="entry name" value="PAS"/>
    <property type="match status" value="1"/>
</dbReference>
<dbReference type="SMART" id="SM00065">
    <property type="entry name" value="GAF"/>
    <property type="match status" value="2"/>
</dbReference>
<dbReference type="InterPro" id="IPR036097">
    <property type="entry name" value="HisK_dim/P_sf"/>
</dbReference>
<feature type="compositionally biased region" description="Basic and acidic residues" evidence="9">
    <location>
        <begin position="20"/>
        <end position="30"/>
    </location>
</feature>
<keyword evidence="4" id="KW-0597">Phosphoprotein</keyword>
<dbReference type="Gene3D" id="3.30.565.10">
    <property type="entry name" value="Histidine kinase-like ATPase, C-terminal domain"/>
    <property type="match status" value="1"/>
</dbReference>
<dbReference type="SMART" id="SM00086">
    <property type="entry name" value="PAC"/>
    <property type="match status" value="1"/>
</dbReference>
<dbReference type="InterPro" id="IPR005467">
    <property type="entry name" value="His_kinase_dom"/>
</dbReference>
<dbReference type="SUPFAM" id="SSF47384">
    <property type="entry name" value="Homodimeric domain of signal transducing histidine kinase"/>
    <property type="match status" value="1"/>
</dbReference>
<evidence type="ECO:0000259" key="10">
    <source>
        <dbReference type="PROSITE" id="PS50046"/>
    </source>
</evidence>
<dbReference type="CDD" id="cd00082">
    <property type="entry name" value="HisKA"/>
    <property type="match status" value="1"/>
</dbReference>
<dbReference type="Proteomes" id="UP001165986">
    <property type="component" value="Unassembled WGS sequence"/>
</dbReference>
<dbReference type="Gene3D" id="3.30.450.20">
    <property type="entry name" value="PAS domain"/>
    <property type="match status" value="1"/>
</dbReference>
<dbReference type="InterPro" id="IPR003018">
    <property type="entry name" value="GAF"/>
</dbReference>
<evidence type="ECO:0000256" key="4">
    <source>
        <dbReference type="ARBA" id="ARBA00022553"/>
    </source>
</evidence>
<dbReference type="InterPro" id="IPR000014">
    <property type="entry name" value="PAS"/>
</dbReference>
<dbReference type="InterPro" id="IPR000700">
    <property type="entry name" value="PAS-assoc_C"/>
</dbReference>
<gene>
    <name evidence="14" type="ORF">FNW02_16975</name>
</gene>
<dbReference type="GO" id="GO:0009927">
    <property type="term" value="F:histidine phosphotransfer kinase activity"/>
    <property type="evidence" value="ECO:0007669"/>
    <property type="project" value="TreeGrafter"/>
</dbReference>